<dbReference type="GO" id="GO:0000179">
    <property type="term" value="F:rRNA (adenine-N6,N6-)-dimethyltransferase activity"/>
    <property type="evidence" value="ECO:0007669"/>
    <property type="project" value="InterPro"/>
</dbReference>
<feature type="domain" description="Methyltransferase type 11" evidence="4">
    <location>
        <begin position="82"/>
        <end position="170"/>
    </location>
</feature>
<dbReference type="Gene3D" id="3.40.50.150">
    <property type="entry name" value="Vaccinia Virus protein VP39"/>
    <property type="match status" value="1"/>
</dbReference>
<dbReference type="InterPro" id="IPR051052">
    <property type="entry name" value="Diverse_substrate_MTase"/>
</dbReference>
<dbReference type="PANTHER" id="PTHR44942">
    <property type="entry name" value="METHYLTRANSF_11 DOMAIN-CONTAINING PROTEIN"/>
    <property type="match status" value="1"/>
</dbReference>
<evidence type="ECO:0000256" key="3">
    <source>
        <dbReference type="ARBA" id="ARBA00022679"/>
    </source>
</evidence>
<reference evidence="5" key="1">
    <citation type="submission" date="2023-03" db="EMBL/GenBank/DDBJ databases">
        <title>Actinoallomurus iriomotensis NBRC 103681.</title>
        <authorList>
            <person name="Ichikawa N."/>
            <person name="Sato H."/>
            <person name="Tonouchi N."/>
        </authorList>
    </citation>
    <scope>NUCLEOTIDE SEQUENCE</scope>
    <source>
        <strain evidence="5">NBRC 103681</strain>
    </source>
</reference>
<dbReference type="EMBL" id="BSTJ01000007">
    <property type="protein sequence ID" value="GLY77343.1"/>
    <property type="molecule type" value="Genomic_DNA"/>
</dbReference>
<dbReference type="AlphaFoldDB" id="A0A9W6RKF9"/>
<comment type="similarity">
    <text evidence="1">Belongs to the methyltransferase superfamily.</text>
</comment>
<keyword evidence="3" id="KW-0808">Transferase</keyword>
<gene>
    <name evidence="5" type="ORF">Airi01_056100</name>
</gene>
<dbReference type="Proteomes" id="UP001165135">
    <property type="component" value="Unassembled WGS sequence"/>
</dbReference>
<evidence type="ECO:0000256" key="2">
    <source>
        <dbReference type="ARBA" id="ARBA00022603"/>
    </source>
</evidence>
<name>A0A9W6RKF9_9ACTN</name>
<dbReference type="SUPFAM" id="SSF53335">
    <property type="entry name" value="S-adenosyl-L-methionine-dependent methyltransferases"/>
    <property type="match status" value="1"/>
</dbReference>
<protein>
    <recommendedName>
        <fullName evidence="4">Methyltransferase type 11 domain-containing protein</fullName>
    </recommendedName>
</protein>
<dbReference type="InterPro" id="IPR020596">
    <property type="entry name" value="rRNA_Ade_Mease_Trfase_CS"/>
</dbReference>
<accession>A0A9W6RKF9</accession>
<evidence type="ECO:0000313" key="5">
    <source>
        <dbReference type="EMBL" id="GLY77343.1"/>
    </source>
</evidence>
<organism evidence="5 6">
    <name type="scientific">Actinoallomurus iriomotensis</name>
    <dbReference type="NCBI Taxonomy" id="478107"/>
    <lineage>
        <taxon>Bacteria</taxon>
        <taxon>Bacillati</taxon>
        <taxon>Actinomycetota</taxon>
        <taxon>Actinomycetes</taxon>
        <taxon>Streptosporangiales</taxon>
        <taxon>Thermomonosporaceae</taxon>
        <taxon>Actinoallomurus</taxon>
    </lineage>
</organism>
<proteinExistence type="inferred from homology"/>
<dbReference type="CDD" id="cd02440">
    <property type="entry name" value="AdoMet_MTases"/>
    <property type="match status" value="1"/>
</dbReference>
<evidence type="ECO:0000259" key="4">
    <source>
        <dbReference type="Pfam" id="PF08241"/>
    </source>
</evidence>
<dbReference type="PANTHER" id="PTHR44942:SF4">
    <property type="entry name" value="METHYLTRANSFERASE TYPE 11 DOMAIN-CONTAINING PROTEIN"/>
    <property type="match status" value="1"/>
</dbReference>
<dbReference type="InterPro" id="IPR013216">
    <property type="entry name" value="Methyltransf_11"/>
</dbReference>
<dbReference type="InterPro" id="IPR029063">
    <property type="entry name" value="SAM-dependent_MTases_sf"/>
</dbReference>
<dbReference type="Pfam" id="PF08241">
    <property type="entry name" value="Methyltransf_11"/>
    <property type="match status" value="1"/>
</dbReference>
<dbReference type="PROSITE" id="PS01131">
    <property type="entry name" value="RRNA_A_DIMETH"/>
    <property type="match status" value="1"/>
</dbReference>
<keyword evidence="2" id="KW-0489">Methyltransferase</keyword>
<sequence length="284" mass="30788">MSPVFAGYWHEPPERTRLDAPTVVTVGAMAHPSEVTPETHARRASSFGAQAAAYAAERPGYPEAAVRWVLEPVSGRSPLRVLDLGAGTGKLTASLLRTGAEVVAVEPDSGMLAELRRALPGVRALAGSAERIPLADGSVDAIVVGQAMHWFDLDRAVPEMSRVLTPGGVVGGLWNREDDDVPWVRGYQEIARGWAAVRRRESVAELDLGPRFPTLEQETFRHVQRRTADSLAATLGTHSHVLVMPEEERAALLDRVLEYLRATPETAGEFDLPLVTLTVRAVRA</sequence>
<evidence type="ECO:0000313" key="6">
    <source>
        <dbReference type="Proteomes" id="UP001165135"/>
    </source>
</evidence>
<evidence type="ECO:0000256" key="1">
    <source>
        <dbReference type="ARBA" id="ARBA00008361"/>
    </source>
</evidence>
<comment type="caution">
    <text evidence="5">The sequence shown here is derived from an EMBL/GenBank/DDBJ whole genome shotgun (WGS) entry which is preliminary data.</text>
</comment>